<evidence type="ECO:0000313" key="2">
    <source>
        <dbReference type="EMBL" id="MPC65394.1"/>
    </source>
</evidence>
<dbReference type="AlphaFoldDB" id="A0A5B7H9A9"/>
<name>A0A5B7H9A9_PORTR</name>
<comment type="caution">
    <text evidence="2">The sequence shown here is derived from an EMBL/GenBank/DDBJ whole genome shotgun (WGS) entry which is preliminary data.</text>
</comment>
<sequence>MQLVPRRQFGPRYSLGLERSASKGEEYFEKENRRIESKTASSGPTPCRPVLDHPPIYPPSTPAYPDIYPSLVQPSLPTRLPSLPPLLTHTPTYQHNISALPPLPPRCLRRREGSPSGATCGTIDVIHLSSESTNSCLTIHLSHLNWSLCLN</sequence>
<feature type="compositionally biased region" description="Basic and acidic residues" evidence="1">
    <location>
        <begin position="21"/>
        <end position="37"/>
    </location>
</feature>
<reference evidence="2 3" key="1">
    <citation type="submission" date="2019-05" db="EMBL/GenBank/DDBJ databases">
        <title>Another draft genome of Portunus trituberculatus and its Hox gene families provides insights of decapod evolution.</title>
        <authorList>
            <person name="Jeong J.-H."/>
            <person name="Song I."/>
            <person name="Kim S."/>
            <person name="Choi T."/>
            <person name="Kim D."/>
            <person name="Ryu S."/>
            <person name="Kim W."/>
        </authorList>
    </citation>
    <scope>NUCLEOTIDE SEQUENCE [LARGE SCALE GENOMIC DNA]</scope>
    <source>
        <tissue evidence="2">Muscle</tissue>
    </source>
</reference>
<evidence type="ECO:0000313" key="3">
    <source>
        <dbReference type="Proteomes" id="UP000324222"/>
    </source>
</evidence>
<keyword evidence="3" id="KW-1185">Reference proteome</keyword>
<accession>A0A5B7H9A9</accession>
<organism evidence="2 3">
    <name type="scientific">Portunus trituberculatus</name>
    <name type="common">Swimming crab</name>
    <name type="synonym">Neptunus trituberculatus</name>
    <dbReference type="NCBI Taxonomy" id="210409"/>
    <lineage>
        <taxon>Eukaryota</taxon>
        <taxon>Metazoa</taxon>
        <taxon>Ecdysozoa</taxon>
        <taxon>Arthropoda</taxon>
        <taxon>Crustacea</taxon>
        <taxon>Multicrustacea</taxon>
        <taxon>Malacostraca</taxon>
        <taxon>Eumalacostraca</taxon>
        <taxon>Eucarida</taxon>
        <taxon>Decapoda</taxon>
        <taxon>Pleocyemata</taxon>
        <taxon>Brachyura</taxon>
        <taxon>Eubrachyura</taxon>
        <taxon>Portunoidea</taxon>
        <taxon>Portunidae</taxon>
        <taxon>Portuninae</taxon>
        <taxon>Portunus</taxon>
    </lineage>
</organism>
<protein>
    <submittedName>
        <fullName evidence="2">Uncharacterized protein</fullName>
    </submittedName>
</protein>
<proteinExistence type="predicted"/>
<dbReference type="EMBL" id="VSRR010023318">
    <property type="protein sequence ID" value="MPC65394.1"/>
    <property type="molecule type" value="Genomic_DNA"/>
</dbReference>
<evidence type="ECO:0000256" key="1">
    <source>
        <dbReference type="SAM" id="MobiDB-lite"/>
    </source>
</evidence>
<feature type="region of interest" description="Disordered" evidence="1">
    <location>
        <begin position="21"/>
        <end position="55"/>
    </location>
</feature>
<dbReference type="Proteomes" id="UP000324222">
    <property type="component" value="Unassembled WGS sequence"/>
</dbReference>
<gene>
    <name evidence="2" type="ORF">E2C01_059528</name>
</gene>